<evidence type="ECO:0000313" key="1">
    <source>
        <dbReference type="EMBL" id="KAL1645038.1"/>
    </source>
</evidence>
<comment type="caution">
    <text evidence="1">The sequence shown here is derived from an EMBL/GenBank/DDBJ whole genome shotgun (WGS) entry which is preliminary data.</text>
</comment>
<dbReference type="PANTHER" id="PTHR34071:SF2">
    <property type="entry name" value="FLAVIN-NUCLEOTIDE-BINDING PROTEIN"/>
    <property type="match status" value="1"/>
</dbReference>
<protein>
    <recommendedName>
        <fullName evidence="3">Flavin-nucleotide-binding protein</fullName>
    </recommendedName>
</protein>
<dbReference type="InterPro" id="IPR024747">
    <property type="entry name" value="Pyridox_Oxase-rel"/>
</dbReference>
<accession>A0ABR3TUP9</accession>
<dbReference type="Proteomes" id="UP001521184">
    <property type="component" value="Unassembled WGS sequence"/>
</dbReference>
<dbReference type="Pfam" id="PF12900">
    <property type="entry name" value="Pyridox_ox_2"/>
    <property type="match status" value="1"/>
</dbReference>
<organism evidence="1 2">
    <name type="scientific">Diplodia intermedia</name>
    <dbReference type="NCBI Taxonomy" id="856260"/>
    <lineage>
        <taxon>Eukaryota</taxon>
        <taxon>Fungi</taxon>
        <taxon>Dikarya</taxon>
        <taxon>Ascomycota</taxon>
        <taxon>Pezizomycotina</taxon>
        <taxon>Dothideomycetes</taxon>
        <taxon>Dothideomycetes incertae sedis</taxon>
        <taxon>Botryosphaeriales</taxon>
        <taxon>Botryosphaeriaceae</taxon>
        <taxon>Diplodia</taxon>
    </lineage>
</organism>
<dbReference type="Gene3D" id="2.30.110.10">
    <property type="entry name" value="Electron Transport, Fmn-binding Protein, Chain A"/>
    <property type="match status" value="1"/>
</dbReference>
<keyword evidence="2" id="KW-1185">Reference proteome</keyword>
<evidence type="ECO:0008006" key="3">
    <source>
        <dbReference type="Google" id="ProtNLM"/>
    </source>
</evidence>
<dbReference type="PANTHER" id="PTHR34071">
    <property type="entry name" value="5-NITROIMIDAZOLE ANTIBIOTICS RESISTANCE PROTEIN, NIMA-FAMILY-RELATED PROTEIN-RELATED"/>
    <property type="match status" value="1"/>
</dbReference>
<gene>
    <name evidence="1" type="ORF">SLS58_004109</name>
</gene>
<proteinExistence type="predicted"/>
<reference evidence="1 2" key="1">
    <citation type="journal article" date="2023" name="Plant Dis.">
        <title>First Report of Diplodia intermedia Causing Canker and Dieback Diseases on Apple Trees in Canada.</title>
        <authorList>
            <person name="Ellouze W."/>
            <person name="Ilyukhin E."/>
            <person name="Sulman M."/>
            <person name="Ali S."/>
        </authorList>
    </citation>
    <scope>NUCLEOTIDE SEQUENCE [LARGE SCALE GENOMIC DNA]</scope>
    <source>
        <strain evidence="1 2">M45-28</strain>
    </source>
</reference>
<name>A0ABR3TUP9_9PEZI</name>
<dbReference type="SUPFAM" id="SSF50475">
    <property type="entry name" value="FMN-binding split barrel"/>
    <property type="match status" value="1"/>
</dbReference>
<evidence type="ECO:0000313" key="2">
    <source>
        <dbReference type="Proteomes" id="UP001521184"/>
    </source>
</evidence>
<dbReference type="EMBL" id="JAKEKT020000021">
    <property type="protein sequence ID" value="KAL1645038.1"/>
    <property type="molecule type" value="Genomic_DNA"/>
</dbReference>
<dbReference type="InterPro" id="IPR012349">
    <property type="entry name" value="Split_barrel_FMN-bd"/>
</dbReference>
<sequence length="280" mass="30012">MRDEEASYPQTPATAFNRKKHRGTYDAETIHNIVNTSSVCHVGFQPASDDPYPVVLPMIGQIAAYAPDGDDAAPACYLHGYVSSRLMRLGADGGGDGGGLPVCIEATKVDGFTLALTPFNHSYNYRSAMLQGRASIVDDAAEKLWAMELITNAVVPGRWAHTRVPPDGGEMQATRILKVRIERASAKVKGHVPSDERKDLRRDDVLAAVWTGVIPVYEALGEPVPGPYNRVADVPAHVADFVRNENLNALEFATKAASAAEPAKGGGSQENWGLVVAVAH</sequence>